<dbReference type="PROSITE" id="PS00786">
    <property type="entry name" value="5_NUCLEOTIDASE_2"/>
    <property type="match status" value="1"/>
</dbReference>
<dbReference type="GO" id="GO:0000166">
    <property type="term" value="F:nucleotide binding"/>
    <property type="evidence" value="ECO:0007669"/>
    <property type="project" value="UniProtKB-KW"/>
</dbReference>
<dbReference type="CDD" id="cd07410">
    <property type="entry name" value="MPP_CpdB_N"/>
    <property type="match status" value="1"/>
</dbReference>
<evidence type="ECO:0000256" key="4">
    <source>
        <dbReference type="ARBA" id="ARBA00004196"/>
    </source>
</evidence>
<name>A6TKQ1_ALKMQ</name>
<dbReference type="RefSeq" id="WP_011971677.1">
    <property type="nucleotide sequence ID" value="NC_009633.1"/>
</dbReference>
<keyword evidence="9 11" id="KW-0378">Hydrolase</keyword>
<comment type="similarity">
    <text evidence="5 11">Belongs to the 5'-nucleotidase family.</text>
</comment>
<reference evidence="14" key="1">
    <citation type="journal article" date="2016" name="Genome Announc.">
        <title>Complete genome sequence of Alkaliphilus metalliredigens strain QYMF, an alkaliphilic and metal-reducing bacterium isolated from borax-contaminated leachate ponds.</title>
        <authorList>
            <person name="Hwang C."/>
            <person name="Copeland A."/>
            <person name="Lucas S."/>
            <person name="Lapidus A."/>
            <person name="Barry K."/>
            <person name="Detter J.C."/>
            <person name="Glavina Del Rio T."/>
            <person name="Hammon N."/>
            <person name="Israni S."/>
            <person name="Dalin E."/>
            <person name="Tice H."/>
            <person name="Pitluck S."/>
            <person name="Chertkov O."/>
            <person name="Brettin T."/>
            <person name="Bruce D."/>
            <person name="Han C."/>
            <person name="Schmutz J."/>
            <person name="Larimer F."/>
            <person name="Land M.L."/>
            <person name="Hauser L."/>
            <person name="Kyrpides N."/>
            <person name="Mikhailova N."/>
            <person name="Ye Q."/>
            <person name="Zhou J."/>
            <person name="Richardson P."/>
            <person name="Fields M.W."/>
        </authorList>
    </citation>
    <scope>NUCLEOTIDE SEQUENCE [LARGE SCALE GENOMIC DNA]</scope>
    <source>
        <strain evidence="14">QYMF</strain>
    </source>
</reference>
<dbReference type="Proteomes" id="UP000001572">
    <property type="component" value="Chromosome"/>
</dbReference>
<dbReference type="InterPro" id="IPR006146">
    <property type="entry name" value="5'-Nucleotdase_CS"/>
</dbReference>
<dbReference type="eggNOG" id="COG0737">
    <property type="taxonomic scope" value="Bacteria"/>
</dbReference>
<dbReference type="InterPro" id="IPR006179">
    <property type="entry name" value="5_nucleotidase/apyrase"/>
</dbReference>
<dbReference type="eggNOG" id="COG1652">
    <property type="taxonomic scope" value="Bacteria"/>
</dbReference>
<dbReference type="Gene3D" id="3.10.350.10">
    <property type="entry name" value="LysM domain"/>
    <property type="match status" value="1"/>
</dbReference>
<dbReference type="GO" id="GO:0046872">
    <property type="term" value="F:metal ion binding"/>
    <property type="evidence" value="ECO:0007669"/>
    <property type="project" value="UniProtKB-KW"/>
</dbReference>
<comment type="subcellular location">
    <subcellularLocation>
        <location evidence="4">Cell envelope</location>
    </subcellularLocation>
</comment>
<dbReference type="Gene3D" id="3.60.21.10">
    <property type="match status" value="1"/>
</dbReference>
<dbReference type="InterPro" id="IPR041827">
    <property type="entry name" value="CpdB_N"/>
</dbReference>
<evidence type="ECO:0000256" key="2">
    <source>
        <dbReference type="ARBA" id="ARBA00001730"/>
    </source>
</evidence>
<keyword evidence="10" id="KW-0511">Multifunctional enzyme</keyword>
<dbReference type="GO" id="GO:0009166">
    <property type="term" value="P:nucleotide catabolic process"/>
    <property type="evidence" value="ECO:0007669"/>
    <property type="project" value="InterPro"/>
</dbReference>
<evidence type="ECO:0000313" key="14">
    <source>
        <dbReference type="Proteomes" id="UP000001572"/>
    </source>
</evidence>
<dbReference type="Gene3D" id="3.90.780.10">
    <property type="entry name" value="5'-Nucleotidase, C-terminal domain"/>
    <property type="match status" value="1"/>
</dbReference>
<gene>
    <name evidence="13" type="ordered locus">Amet_0542</name>
</gene>
<keyword evidence="8 11" id="KW-0547">Nucleotide-binding</keyword>
<dbReference type="STRING" id="293826.Amet_0542"/>
<organism evidence="13 14">
    <name type="scientific">Alkaliphilus metalliredigens (strain QYMF)</name>
    <dbReference type="NCBI Taxonomy" id="293826"/>
    <lineage>
        <taxon>Bacteria</taxon>
        <taxon>Bacillati</taxon>
        <taxon>Bacillota</taxon>
        <taxon>Clostridia</taxon>
        <taxon>Peptostreptococcales</taxon>
        <taxon>Natronincolaceae</taxon>
        <taxon>Alkaliphilus</taxon>
    </lineage>
</organism>
<evidence type="ECO:0000256" key="7">
    <source>
        <dbReference type="ARBA" id="ARBA00022729"/>
    </source>
</evidence>
<dbReference type="PANTHER" id="PTHR11575">
    <property type="entry name" value="5'-NUCLEOTIDASE-RELATED"/>
    <property type="match status" value="1"/>
</dbReference>
<comment type="cofactor">
    <cofactor evidence="3">
        <name>a divalent metal cation</name>
        <dbReference type="ChEBI" id="CHEBI:60240"/>
    </cofactor>
</comment>
<keyword evidence="7" id="KW-0732">Signal</keyword>
<dbReference type="SUPFAM" id="SSF56300">
    <property type="entry name" value="Metallo-dependent phosphatases"/>
    <property type="match status" value="1"/>
</dbReference>
<accession>A6TKQ1</accession>
<dbReference type="NCBIfam" id="NF006938">
    <property type="entry name" value="PRK09420.1"/>
    <property type="match status" value="1"/>
</dbReference>
<evidence type="ECO:0000256" key="3">
    <source>
        <dbReference type="ARBA" id="ARBA00001968"/>
    </source>
</evidence>
<keyword evidence="14" id="KW-1185">Reference proteome</keyword>
<dbReference type="PANTHER" id="PTHR11575:SF6">
    <property type="entry name" value="2',3'-CYCLIC-NUCLEOTIDE 2'-PHOSPHODIESTERASE_3'-NUCLEOTIDASE"/>
    <property type="match status" value="1"/>
</dbReference>
<dbReference type="SUPFAM" id="SSF55816">
    <property type="entry name" value="5'-nucleotidase (syn. UDP-sugar hydrolase), C-terminal domain"/>
    <property type="match status" value="1"/>
</dbReference>
<dbReference type="SMART" id="SM00257">
    <property type="entry name" value="LysM"/>
    <property type="match status" value="1"/>
</dbReference>
<dbReference type="InterPro" id="IPR018392">
    <property type="entry name" value="LysM"/>
</dbReference>
<dbReference type="Pfam" id="PF01476">
    <property type="entry name" value="LysM"/>
    <property type="match status" value="1"/>
</dbReference>
<proteinExistence type="inferred from homology"/>
<dbReference type="Pfam" id="PF00149">
    <property type="entry name" value="Metallophos"/>
    <property type="match status" value="1"/>
</dbReference>
<evidence type="ECO:0000256" key="5">
    <source>
        <dbReference type="ARBA" id="ARBA00006654"/>
    </source>
</evidence>
<keyword evidence="6" id="KW-0479">Metal-binding</keyword>
<evidence type="ECO:0000313" key="13">
    <source>
        <dbReference type="EMBL" id="ABR46769.1"/>
    </source>
</evidence>
<dbReference type="OrthoDB" id="9800780at2"/>
<comment type="catalytic activity">
    <reaction evidence="1">
        <text>a ribonucleoside 3'-phosphate + H2O = a ribonucleoside + phosphate</text>
        <dbReference type="Rhea" id="RHEA:10144"/>
        <dbReference type="ChEBI" id="CHEBI:13197"/>
        <dbReference type="ChEBI" id="CHEBI:15377"/>
        <dbReference type="ChEBI" id="CHEBI:18254"/>
        <dbReference type="ChEBI" id="CHEBI:43474"/>
        <dbReference type="EC" id="3.1.3.6"/>
    </reaction>
</comment>
<feature type="domain" description="LysM" evidence="12">
    <location>
        <begin position="672"/>
        <end position="721"/>
    </location>
</feature>
<evidence type="ECO:0000256" key="6">
    <source>
        <dbReference type="ARBA" id="ARBA00022723"/>
    </source>
</evidence>
<dbReference type="InterPro" id="IPR004843">
    <property type="entry name" value="Calcineurin-like_PHP"/>
</dbReference>
<dbReference type="GO" id="GO:0030288">
    <property type="term" value="C:outer membrane-bounded periplasmic space"/>
    <property type="evidence" value="ECO:0007669"/>
    <property type="project" value="TreeGrafter"/>
</dbReference>
<evidence type="ECO:0000256" key="11">
    <source>
        <dbReference type="RuleBase" id="RU362119"/>
    </source>
</evidence>
<dbReference type="CDD" id="cd00118">
    <property type="entry name" value="LysM"/>
    <property type="match status" value="1"/>
</dbReference>
<dbReference type="GO" id="GO:0008663">
    <property type="term" value="F:2',3'-cyclic-nucleotide 2'-phosphodiesterase activity"/>
    <property type="evidence" value="ECO:0007669"/>
    <property type="project" value="UniProtKB-EC"/>
</dbReference>
<evidence type="ECO:0000259" key="12">
    <source>
        <dbReference type="PROSITE" id="PS51782"/>
    </source>
</evidence>
<protein>
    <submittedName>
        <fullName evidence="13">5'-Nucleotidase domain protein</fullName>
    </submittedName>
</protein>
<dbReference type="InterPro" id="IPR036907">
    <property type="entry name" value="5'-Nucleotdase_C_sf"/>
</dbReference>
<evidence type="ECO:0000256" key="10">
    <source>
        <dbReference type="ARBA" id="ARBA00023268"/>
    </source>
</evidence>
<dbReference type="GO" id="GO:0008254">
    <property type="term" value="F:3'-nucleotidase activity"/>
    <property type="evidence" value="ECO:0007669"/>
    <property type="project" value="UniProtKB-EC"/>
</dbReference>
<dbReference type="HOGENOM" id="CLU_005854_4_1_9"/>
<evidence type="ECO:0000256" key="9">
    <source>
        <dbReference type="ARBA" id="ARBA00022801"/>
    </source>
</evidence>
<dbReference type="EMBL" id="CP000724">
    <property type="protein sequence ID" value="ABR46769.1"/>
    <property type="molecule type" value="Genomic_DNA"/>
</dbReference>
<dbReference type="KEGG" id="amt:Amet_0542"/>
<dbReference type="PRINTS" id="PR01607">
    <property type="entry name" value="APYRASEFAMLY"/>
</dbReference>
<sequence>MLQKGKRTCKKAFSRTTIMVLAFVLIFALVAVPQVSAAEKVVHELVIMGTTDIHSYIMPYDYLKDAEAPKIGLSKTATLVDQKRVQHANTLLFDAGDAIQGSMLAYLEAVVEPLKEGEVHSTINAMNIMEYDGAVIGNHEFDFGLDFLQRAHEDAQFPIVSANIYKVGTDETYFTPYVILDREVDGKAIKVGVIGFVPPQVTTWSKLHLEGKVEAREIVETAEKFIPMMREDGADLIIAVGHTGIDISENASENVGYQLSQVEGIDAMILGHQHRLFPSETYADMEGIDVEKGLINGVPTIMPGSWGNHLGLIKLELVHRDGVWEVIDSQSIVEGVEEVEAKPSIVEFVKERHTATIEYVNGAVGRTVANLNTFFGRVMDNKVTKLVNDAQLWYANNFFKGTEYEDANLISSTAPFKMGRQGPTYFTNVEAGGIAIKDVADIYIYDNTLHVVKVNGEELLQWIETAADNFEQIDPSKTEDQVLLDYAFAGYNFDVFTDIEYQIDVTQPSGSRVVNLSYEGEPVTAEMEFVVVTNNYRATGGGDHLKGAEIILSSTDENRNIIIDYIREMGEADPQEENNWSILPIETAGRLIFRSSLLGKDYIESEGLTNVSYIGEEEGWGLYTYNFPPVVATEEVIEPEVIQEEVVEVEVTIPEVVQEVVEESATLSETARVHVVQSGDNLWNIARKHYGSGTYYYQILEVNQEIINQAALIYPGQQLMLP</sequence>
<evidence type="ECO:0000256" key="8">
    <source>
        <dbReference type="ARBA" id="ARBA00022741"/>
    </source>
</evidence>
<evidence type="ECO:0000256" key="1">
    <source>
        <dbReference type="ARBA" id="ARBA00000527"/>
    </source>
</evidence>
<dbReference type="AlphaFoldDB" id="A6TKQ1"/>
<dbReference type="Pfam" id="PF02872">
    <property type="entry name" value="5_nucleotid_C"/>
    <property type="match status" value="1"/>
</dbReference>
<comment type="catalytic activity">
    <reaction evidence="2">
        <text>a nucleoside 2',3'-cyclic phosphate + H2O = a nucleoside 3'-phosphate + H(+)</text>
        <dbReference type="Rhea" id="RHEA:19621"/>
        <dbReference type="ChEBI" id="CHEBI:15377"/>
        <dbReference type="ChEBI" id="CHEBI:15378"/>
        <dbReference type="ChEBI" id="CHEBI:66949"/>
        <dbReference type="ChEBI" id="CHEBI:66954"/>
        <dbReference type="EC" id="3.1.4.16"/>
    </reaction>
</comment>
<dbReference type="InterPro" id="IPR036779">
    <property type="entry name" value="LysM_dom_sf"/>
</dbReference>
<dbReference type="PROSITE" id="PS51782">
    <property type="entry name" value="LYSM"/>
    <property type="match status" value="1"/>
</dbReference>
<dbReference type="SUPFAM" id="SSF54106">
    <property type="entry name" value="LysM domain"/>
    <property type="match status" value="1"/>
</dbReference>
<dbReference type="InterPro" id="IPR029052">
    <property type="entry name" value="Metallo-depent_PP-like"/>
</dbReference>
<dbReference type="InterPro" id="IPR008334">
    <property type="entry name" value="5'-Nucleotdase_C"/>
</dbReference>